<proteinExistence type="predicted"/>
<reference evidence="2" key="2">
    <citation type="journal article" date="2015" name="Data Brief">
        <title>Shoot transcriptome of the giant reed, Arundo donax.</title>
        <authorList>
            <person name="Barrero R.A."/>
            <person name="Guerrero F.D."/>
            <person name="Moolhuijzen P."/>
            <person name="Goolsby J.A."/>
            <person name="Tidwell J."/>
            <person name="Bellgard S.E."/>
            <person name="Bellgard M.I."/>
        </authorList>
    </citation>
    <scope>NUCLEOTIDE SEQUENCE</scope>
    <source>
        <tissue evidence="2">Shoot tissue taken approximately 20 cm above the soil surface</tissue>
    </source>
</reference>
<keyword evidence="1" id="KW-0812">Transmembrane</keyword>
<sequence>MEKVDKATTSESDLICCWSIVCPYVGFIFVIVSSFSVLTRLVTVGSVKLLAEL</sequence>
<keyword evidence="1" id="KW-1133">Transmembrane helix</keyword>
<reference evidence="2" key="1">
    <citation type="submission" date="2014-09" db="EMBL/GenBank/DDBJ databases">
        <authorList>
            <person name="Magalhaes I.L.F."/>
            <person name="Oliveira U."/>
            <person name="Santos F.R."/>
            <person name="Vidigal T.H.D.A."/>
            <person name="Brescovit A.D."/>
            <person name="Santos A.J."/>
        </authorList>
    </citation>
    <scope>NUCLEOTIDE SEQUENCE</scope>
    <source>
        <tissue evidence="2">Shoot tissue taken approximately 20 cm above the soil surface</tissue>
    </source>
</reference>
<accession>A0A0A9A953</accession>
<organism evidence="2">
    <name type="scientific">Arundo donax</name>
    <name type="common">Giant reed</name>
    <name type="synonym">Donax arundinaceus</name>
    <dbReference type="NCBI Taxonomy" id="35708"/>
    <lineage>
        <taxon>Eukaryota</taxon>
        <taxon>Viridiplantae</taxon>
        <taxon>Streptophyta</taxon>
        <taxon>Embryophyta</taxon>
        <taxon>Tracheophyta</taxon>
        <taxon>Spermatophyta</taxon>
        <taxon>Magnoliopsida</taxon>
        <taxon>Liliopsida</taxon>
        <taxon>Poales</taxon>
        <taxon>Poaceae</taxon>
        <taxon>PACMAD clade</taxon>
        <taxon>Arundinoideae</taxon>
        <taxon>Arundineae</taxon>
        <taxon>Arundo</taxon>
    </lineage>
</organism>
<dbReference type="AlphaFoldDB" id="A0A0A9A953"/>
<dbReference type="EMBL" id="GBRH01251412">
    <property type="protein sequence ID" value="JAD46483.1"/>
    <property type="molecule type" value="Transcribed_RNA"/>
</dbReference>
<protein>
    <submittedName>
        <fullName evidence="2">Uncharacterized protein</fullName>
    </submittedName>
</protein>
<feature type="transmembrane region" description="Helical" evidence="1">
    <location>
        <begin position="12"/>
        <end position="38"/>
    </location>
</feature>
<name>A0A0A9A953_ARUDO</name>
<evidence type="ECO:0000256" key="1">
    <source>
        <dbReference type="SAM" id="Phobius"/>
    </source>
</evidence>
<evidence type="ECO:0000313" key="2">
    <source>
        <dbReference type="EMBL" id="JAD46483.1"/>
    </source>
</evidence>
<keyword evidence="1" id="KW-0472">Membrane</keyword>